<dbReference type="PANTHER" id="PTHR40266:SF2">
    <property type="entry name" value="TOXIN HIGB-1"/>
    <property type="match status" value="1"/>
</dbReference>
<name>A0ABR8BY79_APHFL</name>
<keyword evidence="2" id="KW-1185">Reference proteome</keyword>
<proteinExistence type="predicted"/>
<dbReference type="SUPFAM" id="SSF143011">
    <property type="entry name" value="RelE-like"/>
    <property type="match status" value="1"/>
</dbReference>
<evidence type="ECO:0000313" key="2">
    <source>
        <dbReference type="Proteomes" id="UP000606721"/>
    </source>
</evidence>
<dbReference type="Gene3D" id="3.30.2310.20">
    <property type="entry name" value="RelE-like"/>
    <property type="match status" value="1"/>
</dbReference>
<organism evidence="1 2">
    <name type="scientific">Aphanizomenon flos-aquae FACHB-1040</name>
    <dbReference type="NCBI Taxonomy" id="2692887"/>
    <lineage>
        <taxon>Bacteria</taxon>
        <taxon>Bacillati</taxon>
        <taxon>Cyanobacteriota</taxon>
        <taxon>Cyanophyceae</taxon>
        <taxon>Nostocales</taxon>
        <taxon>Aphanizomenonaceae</taxon>
        <taxon>Aphanizomenon</taxon>
    </lineage>
</organism>
<comment type="caution">
    <text evidence="1">The sequence shown here is derived from an EMBL/GenBank/DDBJ whole genome shotgun (WGS) entry which is preliminary data.</text>
</comment>
<protein>
    <submittedName>
        <fullName evidence="1">Type II toxin-antitoxin system RelE/ParE family toxin</fullName>
    </submittedName>
</protein>
<dbReference type="Pfam" id="PF05015">
    <property type="entry name" value="HigB-like_toxin"/>
    <property type="match status" value="1"/>
</dbReference>
<dbReference type="EMBL" id="JACJQT010000035">
    <property type="protein sequence ID" value="MBD2279410.1"/>
    <property type="molecule type" value="Genomic_DNA"/>
</dbReference>
<dbReference type="Proteomes" id="UP000606721">
    <property type="component" value="Unassembled WGS sequence"/>
</dbReference>
<sequence length="113" mass="13217">MLNSVHFTRGVSSSVRFYFQTKKLEALYTEEKNAHKYPGVVDDFFEVMAIIDAAVDERDLYAQKGLRFEKLQGKRGKEGQRSLRLNAQWRLIVTLLEDEQGNYLTIIDIEDYH</sequence>
<evidence type="ECO:0000313" key="1">
    <source>
        <dbReference type="EMBL" id="MBD2279410.1"/>
    </source>
</evidence>
<dbReference type="InterPro" id="IPR035093">
    <property type="entry name" value="RelE/ParE_toxin_dom_sf"/>
</dbReference>
<accession>A0ABR8BY79</accession>
<dbReference type="PANTHER" id="PTHR40266">
    <property type="entry name" value="TOXIN HIGB-1"/>
    <property type="match status" value="1"/>
</dbReference>
<gene>
    <name evidence="1" type="ORF">H6F99_14260</name>
</gene>
<dbReference type="InterPro" id="IPR007711">
    <property type="entry name" value="HigB-1"/>
</dbReference>
<reference evidence="1 2" key="1">
    <citation type="journal article" date="2020" name="ISME J.">
        <title>Comparative genomics reveals insights into cyanobacterial evolution and habitat adaptation.</title>
        <authorList>
            <person name="Chen M.Y."/>
            <person name="Teng W.K."/>
            <person name="Zhao L."/>
            <person name="Hu C.X."/>
            <person name="Zhou Y.K."/>
            <person name="Han B.P."/>
            <person name="Song L.R."/>
            <person name="Shu W.S."/>
        </authorList>
    </citation>
    <scope>NUCLEOTIDE SEQUENCE [LARGE SCALE GENOMIC DNA]</scope>
    <source>
        <strain evidence="1 2">FACHB-1040</strain>
    </source>
</reference>